<dbReference type="EMBL" id="JANAKD010001446">
    <property type="protein sequence ID" value="KAJ3479381.1"/>
    <property type="molecule type" value="Genomic_DNA"/>
</dbReference>
<keyword evidence="2" id="KW-1185">Reference proteome</keyword>
<comment type="caution">
    <text evidence="1">The sequence shown here is derived from an EMBL/GenBank/DDBJ whole genome shotgun (WGS) entry which is preliminary data.</text>
</comment>
<name>A0ACC1QJ80_9HYPO</name>
<dbReference type="Proteomes" id="UP001148737">
    <property type="component" value="Unassembled WGS sequence"/>
</dbReference>
<gene>
    <name evidence="1" type="ORF">NLG97_g8333</name>
</gene>
<protein>
    <submittedName>
        <fullName evidence="1">Uncharacterized protein</fullName>
    </submittedName>
</protein>
<reference evidence="1" key="1">
    <citation type="submission" date="2022-07" db="EMBL/GenBank/DDBJ databases">
        <title>Genome Sequence of Lecanicillium saksenae.</title>
        <authorList>
            <person name="Buettner E."/>
        </authorList>
    </citation>
    <scope>NUCLEOTIDE SEQUENCE</scope>
    <source>
        <strain evidence="1">VT-O1</strain>
    </source>
</reference>
<sequence>MVNFYAGAVVLCTLMASAAAKVVTIEVGHNGNPYFKPDYAKADVGDTIEFVFDSKEHSVPSVFRVPVNNTDPIMVYSSVGLECQTGMVAVVNANALQTLTTYRDKAKMSFKNTSPDRIFGGVLSKDASGKDPKRGSAGRITTSVVGTSLMALGLAAALA</sequence>
<evidence type="ECO:0000313" key="1">
    <source>
        <dbReference type="EMBL" id="KAJ3479381.1"/>
    </source>
</evidence>
<proteinExistence type="predicted"/>
<evidence type="ECO:0000313" key="2">
    <source>
        <dbReference type="Proteomes" id="UP001148737"/>
    </source>
</evidence>
<accession>A0ACC1QJ80</accession>
<organism evidence="1 2">
    <name type="scientific">Lecanicillium saksenae</name>
    <dbReference type="NCBI Taxonomy" id="468837"/>
    <lineage>
        <taxon>Eukaryota</taxon>
        <taxon>Fungi</taxon>
        <taxon>Dikarya</taxon>
        <taxon>Ascomycota</taxon>
        <taxon>Pezizomycotina</taxon>
        <taxon>Sordariomycetes</taxon>
        <taxon>Hypocreomycetidae</taxon>
        <taxon>Hypocreales</taxon>
        <taxon>Cordycipitaceae</taxon>
        <taxon>Lecanicillium</taxon>
    </lineage>
</organism>